<sequence>MTTDVDRRSQLDDLVGTMEDIADMFPNLGKLELITNVWTYDDMIKYTVSVSLSLSFSKSSSFVLIPSTLHRLRLALDFERGSNDELDEDRIFKWYNRCLHRRHAATANICPITRCYWLHQFKGSEGNERLYHLIVENDSSAAGRPGASDSSRSEGQTGSRVVKAKKSWWMEPDWDGSVIEDLPCEAVGTSAEDYATSDSDESVSRR</sequence>
<dbReference type="AlphaFoldDB" id="A0A4S8KU14"/>
<evidence type="ECO:0000256" key="1">
    <source>
        <dbReference type="SAM" id="MobiDB-lite"/>
    </source>
</evidence>
<organism evidence="2 3">
    <name type="scientific">Dendrothele bispora (strain CBS 962.96)</name>
    <dbReference type="NCBI Taxonomy" id="1314807"/>
    <lineage>
        <taxon>Eukaryota</taxon>
        <taxon>Fungi</taxon>
        <taxon>Dikarya</taxon>
        <taxon>Basidiomycota</taxon>
        <taxon>Agaricomycotina</taxon>
        <taxon>Agaricomycetes</taxon>
        <taxon>Agaricomycetidae</taxon>
        <taxon>Agaricales</taxon>
        <taxon>Agaricales incertae sedis</taxon>
        <taxon>Dendrothele</taxon>
    </lineage>
</organism>
<protein>
    <submittedName>
        <fullName evidence="2">Uncharacterized protein</fullName>
    </submittedName>
</protein>
<dbReference type="OrthoDB" id="3025297at2759"/>
<dbReference type="EMBL" id="ML180035">
    <property type="protein sequence ID" value="THU79362.1"/>
    <property type="molecule type" value="Genomic_DNA"/>
</dbReference>
<dbReference type="Proteomes" id="UP000297245">
    <property type="component" value="Unassembled WGS sequence"/>
</dbReference>
<feature type="compositionally biased region" description="Polar residues" evidence="1">
    <location>
        <begin position="148"/>
        <end position="159"/>
    </location>
</feature>
<evidence type="ECO:0000313" key="2">
    <source>
        <dbReference type="EMBL" id="THU79362.1"/>
    </source>
</evidence>
<reference evidence="2 3" key="1">
    <citation type="journal article" date="2019" name="Nat. Ecol. Evol.">
        <title>Megaphylogeny resolves global patterns of mushroom evolution.</title>
        <authorList>
            <person name="Varga T."/>
            <person name="Krizsan K."/>
            <person name="Foldi C."/>
            <person name="Dima B."/>
            <person name="Sanchez-Garcia M."/>
            <person name="Sanchez-Ramirez S."/>
            <person name="Szollosi G.J."/>
            <person name="Szarkandi J.G."/>
            <person name="Papp V."/>
            <person name="Albert L."/>
            <person name="Andreopoulos W."/>
            <person name="Angelini C."/>
            <person name="Antonin V."/>
            <person name="Barry K.W."/>
            <person name="Bougher N.L."/>
            <person name="Buchanan P."/>
            <person name="Buyck B."/>
            <person name="Bense V."/>
            <person name="Catcheside P."/>
            <person name="Chovatia M."/>
            <person name="Cooper J."/>
            <person name="Damon W."/>
            <person name="Desjardin D."/>
            <person name="Finy P."/>
            <person name="Geml J."/>
            <person name="Haridas S."/>
            <person name="Hughes K."/>
            <person name="Justo A."/>
            <person name="Karasinski D."/>
            <person name="Kautmanova I."/>
            <person name="Kiss B."/>
            <person name="Kocsube S."/>
            <person name="Kotiranta H."/>
            <person name="LaButti K.M."/>
            <person name="Lechner B.E."/>
            <person name="Liimatainen K."/>
            <person name="Lipzen A."/>
            <person name="Lukacs Z."/>
            <person name="Mihaltcheva S."/>
            <person name="Morgado L.N."/>
            <person name="Niskanen T."/>
            <person name="Noordeloos M.E."/>
            <person name="Ohm R.A."/>
            <person name="Ortiz-Santana B."/>
            <person name="Ovrebo C."/>
            <person name="Racz N."/>
            <person name="Riley R."/>
            <person name="Savchenko A."/>
            <person name="Shiryaev A."/>
            <person name="Soop K."/>
            <person name="Spirin V."/>
            <person name="Szebenyi C."/>
            <person name="Tomsovsky M."/>
            <person name="Tulloss R.E."/>
            <person name="Uehling J."/>
            <person name="Grigoriev I.V."/>
            <person name="Vagvolgyi C."/>
            <person name="Papp T."/>
            <person name="Martin F.M."/>
            <person name="Miettinen O."/>
            <person name="Hibbett D.S."/>
            <person name="Nagy L.G."/>
        </authorList>
    </citation>
    <scope>NUCLEOTIDE SEQUENCE [LARGE SCALE GENOMIC DNA]</scope>
    <source>
        <strain evidence="2 3">CBS 962.96</strain>
    </source>
</reference>
<gene>
    <name evidence="2" type="ORF">K435DRAFT_973196</name>
</gene>
<keyword evidence="3" id="KW-1185">Reference proteome</keyword>
<proteinExistence type="predicted"/>
<evidence type="ECO:0000313" key="3">
    <source>
        <dbReference type="Proteomes" id="UP000297245"/>
    </source>
</evidence>
<name>A0A4S8KU14_DENBC</name>
<accession>A0A4S8KU14</accession>
<feature type="region of interest" description="Disordered" evidence="1">
    <location>
        <begin position="141"/>
        <end position="164"/>
    </location>
</feature>